<accession>A0ABD2Z7Z3</accession>
<dbReference type="AlphaFoldDB" id="A0ABD2Z7Z3"/>
<dbReference type="Proteomes" id="UP001630127">
    <property type="component" value="Unassembled WGS sequence"/>
</dbReference>
<name>A0ABD2Z7Z3_9GENT</name>
<dbReference type="PANTHER" id="PTHR31973:SF187">
    <property type="entry name" value="MUTATOR TRANSPOSASE MUDRA PROTEIN"/>
    <property type="match status" value="1"/>
</dbReference>
<dbReference type="InterPro" id="IPR018289">
    <property type="entry name" value="MULE_transposase_dom"/>
</dbReference>
<dbReference type="Pfam" id="PF10551">
    <property type="entry name" value="MULE"/>
    <property type="match status" value="1"/>
</dbReference>
<evidence type="ECO:0000313" key="2">
    <source>
        <dbReference type="EMBL" id="KAL3514477.1"/>
    </source>
</evidence>
<protein>
    <recommendedName>
        <fullName evidence="1">MULE transposase domain-containing protein</fullName>
    </recommendedName>
</protein>
<proteinExistence type="predicted"/>
<evidence type="ECO:0000259" key="1">
    <source>
        <dbReference type="Pfam" id="PF10551"/>
    </source>
</evidence>
<keyword evidence="3" id="KW-1185">Reference proteome</keyword>
<gene>
    <name evidence="2" type="ORF">ACH5RR_027194</name>
</gene>
<dbReference type="EMBL" id="JBJUIK010000011">
    <property type="protein sequence ID" value="KAL3514477.1"/>
    <property type="molecule type" value="Genomic_DNA"/>
</dbReference>
<feature type="domain" description="MULE transposase" evidence="1">
    <location>
        <begin position="162"/>
        <end position="255"/>
    </location>
</feature>
<reference evidence="2 3" key="1">
    <citation type="submission" date="2024-11" db="EMBL/GenBank/DDBJ databases">
        <title>A near-complete genome assembly of Cinchona calisaya.</title>
        <authorList>
            <person name="Lian D.C."/>
            <person name="Zhao X.W."/>
            <person name="Wei L."/>
        </authorList>
    </citation>
    <scope>NUCLEOTIDE SEQUENCE [LARGE SCALE GENOMIC DNA]</scope>
    <source>
        <tissue evidence="2">Nenye</tissue>
    </source>
</reference>
<dbReference type="PANTHER" id="PTHR31973">
    <property type="entry name" value="POLYPROTEIN, PUTATIVE-RELATED"/>
    <property type="match status" value="1"/>
</dbReference>
<sequence length="297" mass="33838">MFEVNINHKVIAIYSREDTNGNNDVDVNGINNDSLAFVEANEGAYHERGIGDVGDDRTLDFANYVSDLPNYAEYANLIKENYKAYVADKGKGKMQEKEVVCDNEVLNATFNLSDDEGGDEFPKFNVERKMEKAELVVGLRDYRATIIDRNHGSVAIVSQKGLDACYLKCTMGGQLMVVVGRDTNNQMYHLVIALVEPECRDSWGWFCETLTDHIGKPHEKGWIFLSDRQKGLINTIEDQFPSVKRRFCVRHMYANFKLNFKDKQLRDIMWTVAKSYVLDSSKAHMREMQAISPDAHA</sequence>
<organism evidence="2 3">
    <name type="scientific">Cinchona calisaya</name>
    <dbReference type="NCBI Taxonomy" id="153742"/>
    <lineage>
        <taxon>Eukaryota</taxon>
        <taxon>Viridiplantae</taxon>
        <taxon>Streptophyta</taxon>
        <taxon>Embryophyta</taxon>
        <taxon>Tracheophyta</taxon>
        <taxon>Spermatophyta</taxon>
        <taxon>Magnoliopsida</taxon>
        <taxon>eudicotyledons</taxon>
        <taxon>Gunneridae</taxon>
        <taxon>Pentapetalae</taxon>
        <taxon>asterids</taxon>
        <taxon>lamiids</taxon>
        <taxon>Gentianales</taxon>
        <taxon>Rubiaceae</taxon>
        <taxon>Cinchonoideae</taxon>
        <taxon>Cinchoneae</taxon>
        <taxon>Cinchona</taxon>
    </lineage>
</organism>
<comment type="caution">
    <text evidence="2">The sequence shown here is derived from an EMBL/GenBank/DDBJ whole genome shotgun (WGS) entry which is preliminary data.</text>
</comment>
<evidence type="ECO:0000313" key="3">
    <source>
        <dbReference type="Proteomes" id="UP001630127"/>
    </source>
</evidence>